<proteinExistence type="predicted"/>
<gene>
    <name evidence="1" type="ORF">OP8BY_2450</name>
</gene>
<dbReference type="EMBL" id="QUAH01000022">
    <property type="protein sequence ID" value="RFT14721.1"/>
    <property type="molecule type" value="Genomic_DNA"/>
</dbReference>
<evidence type="ECO:0000313" key="2">
    <source>
        <dbReference type="Proteomes" id="UP000257323"/>
    </source>
</evidence>
<sequence length="68" mass="7347">MQEGKGGFYGRGRLIIQALILADFLQNFYNFLTTLPAIKFILNLKSKPEAPGCPGGLKTGKMSKGGKT</sequence>
<accession>A0A3E2BJ13</accession>
<organism evidence="1 2">
    <name type="scientific">Candidatus Saccharicenans subterraneus</name>
    <dbReference type="NCBI Taxonomy" id="2508984"/>
    <lineage>
        <taxon>Bacteria</taxon>
        <taxon>Candidatus Aminicenantota</taxon>
        <taxon>Candidatus Aminicenantia</taxon>
        <taxon>Candidatus Aminicenantales</taxon>
        <taxon>Candidatus Saccharicenantaceae</taxon>
        <taxon>Candidatus Saccharicenans</taxon>
    </lineage>
</organism>
<evidence type="ECO:0000313" key="1">
    <source>
        <dbReference type="EMBL" id="RFT14721.1"/>
    </source>
</evidence>
<name>A0A3E2BJ13_9BACT</name>
<dbReference type="AlphaFoldDB" id="A0A3E2BJ13"/>
<dbReference type="Proteomes" id="UP000257323">
    <property type="component" value="Unassembled WGS sequence"/>
</dbReference>
<reference evidence="1 2" key="1">
    <citation type="submission" date="2018-08" db="EMBL/GenBank/DDBJ databases">
        <title>Genome analysis of the thermophilic bacterium of the candidate phylum Aminicenantes from deep subsurface aquifer revealed its physiology and ecological role.</title>
        <authorList>
            <person name="Kadnikov V.V."/>
            <person name="Mardanov A.V."/>
            <person name="Beletsky A.V."/>
            <person name="Karnachuk O.V."/>
            <person name="Ravin N.V."/>
        </authorList>
    </citation>
    <scope>NUCLEOTIDE SEQUENCE [LARGE SCALE GENOMIC DNA]</scope>
    <source>
        <strain evidence="1">BY38</strain>
    </source>
</reference>
<protein>
    <submittedName>
        <fullName evidence="1">Uncharacterized protein</fullName>
    </submittedName>
</protein>
<comment type="caution">
    <text evidence="1">The sequence shown here is derived from an EMBL/GenBank/DDBJ whole genome shotgun (WGS) entry which is preliminary data.</text>
</comment>